<proteinExistence type="predicted"/>
<evidence type="ECO:0000313" key="2">
    <source>
        <dbReference type="EMBL" id="TEB13886.1"/>
    </source>
</evidence>
<organism evidence="2 3">
    <name type="scientific">Coprinellus micaceus</name>
    <name type="common">Glistening ink-cap mushroom</name>
    <name type="synonym">Coprinus micaceus</name>
    <dbReference type="NCBI Taxonomy" id="71717"/>
    <lineage>
        <taxon>Eukaryota</taxon>
        <taxon>Fungi</taxon>
        <taxon>Dikarya</taxon>
        <taxon>Basidiomycota</taxon>
        <taxon>Agaricomycotina</taxon>
        <taxon>Agaricomycetes</taxon>
        <taxon>Agaricomycetidae</taxon>
        <taxon>Agaricales</taxon>
        <taxon>Agaricineae</taxon>
        <taxon>Psathyrellaceae</taxon>
        <taxon>Coprinellus</taxon>
    </lineage>
</organism>
<name>A0A4Y7RYR8_COPMI</name>
<gene>
    <name evidence="2" type="ORF">FA13DRAFT_943878</name>
</gene>
<dbReference type="Proteomes" id="UP000298030">
    <property type="component" value="Unassembled WGS sequence"/>
</dbReference>
<dbReference type="AlphaFoldDB" id="A0A4Y7RYR8"/>
<feature type="compositionally biased region" description="Polar residues" evidence="1">
    <location>
        <begin position="296"/>
        <end position="306"/>
    </location>
</feature>
<comment type="caution">
    <text evidence="2">The sequence shown here is derived from an EMBL/GenBank/DDBJ whole genome shotgun (WGS) entry which is preliminary data.</text>
</comment>
<protein>
    <submittedName>
        <fullName evidence="2">Uncharacterized protein</fullName>
    </submittedName>
</protein>
<reference evidence="2 3" key="1">
    <citation type="journal article" date="2019" name="Nat. Ecol. Evol.">
        <title>Megaphylogeny resolves global patterns of mushroom evolution.</title>
        <authorList>
            <person name="Varga T."/>
            <person name="Krizsan K."/>
            <person name="Foldi C."/>
            <person name="Dima B."/>
            <person name="Sanchez-Garcia M."/>
            <person name="Sanchez-Ramirez S."/>
            <person name="Szollosi G.J."/>
            <person name="Szarkandi J.G."/>
            <person name="Papp V."/>
            <person name="Albert L."/>
            <person name="Andreopoulos W."/>
            <person name="Angelini C."/>
            <person name="Antonin V."/>
            <person name="Barry K.W."/>
            <person name="Bougher N.L."/>
            <person name="Buchanan P."/>
            <person name="Buyck B."/>
            <person name="Bense V."/>
            <person name="Catcheside P."/>
            <person name="Chovatia M."/>
            <person name="Cooper J."/>
            <person name="Damon W."/>
            <person name="Desjardin D."/>
            <person name="Finy P."/>
            <person name="Geml J."/>
            <person name="Haridas S."/>
            <person name="Hughes K."/>
            <person name="Justo A."/>
            <person name="Karasinski D."/>
            <person name="Kautmanova I."/>
            <person name="Kiss B."/>
            <person name="Kocsube S."/>
            <person name="Kotiranta H."/>
            <person name="LaButti K.M."/>
            <person name="Lechner B.E."/>
            <person name="Liimatainen K."/>
            <person name="Lipzen A."/>
            <person name="Lukacs Z."/>
            <person name="Mihaltcheva S."/>
            <person name="Morgado L.N."/>
            <person name="Niskanen T."/>
            <person name="Noordeloos M.E."/>
            <person name="Ohm R.A."/>
            <person name="Ortiz-Santana B."/>
            <person name="Ovrebo C."/>
            <person name="Racz N."/>
            <person name="Riley R."/>
            <person name="Savchenko A."/>
            <person name="Shiryaev A."/>
            <person name="Soop K."/>
            <person name="Spirin V."/>
            <person name="Szebenyi C."/>
            <person name="Tomsovsky M."/>
            <person name="Tulloss R.E."/>
            <person name="Uehling J."/>
            <person name="Grigoriev I.V."/>
            <person name="Vagvolgyi C."/>
            <person name="Papp T."/>
            <person name="Martin F.M."/>
            <person name="Miettinen O."/>
            <person name="Hibbett D.S."/>
            <person name="Nagy L.G."/>
        </authorList>
    </citation>
    <scope>NUCLEOTIDE SEQUENCE [LARGE SCALE GENOMIC DNA]</scope>
    <source>
        <strain evidence="2 3">FP101781</strain>
    </source>
</reference>
<dbReference type="OrthoDB" id="3070163at2759"/>
<sequence length="312" mass="35362">MKTRVTPADNLLIPNAKARGKGSRSYSLPAPLVPTTSPHSHWLEKTWKTHFLPTLYDDLYHSAEPFADFVVSTPNMNSKIQHLVDIVYPNVEHEVQLFGDPIHLLAYNRIQGRRGKIADMALTLVSKHLQTLDTLEEAHEWLSWGRRLNGPLYHLNPTPSYCTAKPGELGYIEPSGRLRSPFITTMVKRALDDSKNSVTQRRKFLPPLGLFGLVLAALERAVKITRADGTVSPKDKKEFSDLHSGEDVADWIRSLQGISEPKWIEILASCSTTHLEVPDPDEEAAQSNTRLERRQMFTSESPQKQRIWQHPH</sequence>
<dbReference type="EMBL" id="QPFP01000408">
    <property type="protein sequence ID" value="TEB13886.1"/>
    <property type="molecule type" value="Genomic_DNA"/>
</dbReference>
<keyword evidence="3" id="KW-1185">Reference proteome</keyword>
<feature type="region of interest" description="Disordered" evidence="1">
    <location>
        <begin position="275"/>
        <end position="312"/>
    </location>
</feature>
<accession>A0A4Y7RYR8</accession>
<evidence type="ECO:0000313" key="3">
    <source>
        <dbReference type="Proteomes" id="UP000298030"/>
    </source>
</evidence>
<evidence type="ECO:0000256" key="1">
    <source>
        <dbReference type="SAM" id="MobiDB-lite"/>
    </source>
</evidence>